<feature type="domain" description="HTH luxR-type" evidence="4">
    <location>
        <begin position="856"/>
        <end position="921"/>
    </location>
</feature>
<dbReference type="SMART" id="SM00421">
    <property type="entry name" value="HTH_LUXR"/>
    <property type="match status" value="1"/>
</dbReference>
<dbReference type="RefSeq" id="WP_381744788.1">
    <property type="nucleotide sequence ID" value="NZ_JBHSDP010000031.1"/>
</dbReference>
<dbReference type="InterPro" id="IPR011990">
    <property type="entry name" value="TPR-like_helical_dom_sf"/>
</dbReference>
<keyword evidence="2" id="KW-0067">ATP-binding</keyword>
<evidence type="ECO:0000313" key="5">
    <source>
        <dbReference type="EMBL" id="MFC4333469.1"/>
    </source>
</evidence>
<dbReference type="SUPFAM" id="SSF46894">
    <property type="entry name" value="C-terminal effector domain of the bipartite response regulators"/>
    <property type="match status" value="1"/>
</dbReference>
<sequence length="928" mass="98235">MDEHTDGGRAAVGPEAAGDPPLVGRDAELARVLRASDVPSPDPVLLLLGEPGTGKSALLERAVRRAPAAGTRVLRAEGSEPEKGLPFAALHQLLRPSAAEWDGLELAGERREVLRALLAARPVAADGGVMAAGVAVLELLSALGGRCPLLVVVDDAQWCDRASLEVLSFVARRLAGEPVTMLFAARPADTLPVLGPRAAALTLGPLDAAASERLLDLRPDRPVGRLRARILAQAAGNPLALTELAGTATADAAGAAGPLPLAAHLERIHAAPLGALPAAARRALLRLAALEPADSPAAPAAVLADAGDAVWAAAEQAGLVRRTGDGPRFGHPLLRSAVYHAAPFDARREAHLALAGLLGEEPDRRAWHLAAATALPDAAVSAELERTVGPARRRGGHAAAAEALHRAAELAPDRADGARLLVAAAEEAVLTGDLARVEDLAEAVRARTDDPSLLADTAALVGRLAALTVRHSVVFARLADAAEELCLVRPDTALDLLADAVVVRFYCGRDVQRRRIEDLLRRLPEDPSRDWLRTWVRAVCDPFTDRAELLGVLPWMAAEARRRPDRLAALGVMAWLLDETPLAVRAFDEAFDRWGSRGPLPDGLGGAAAWSYVDQGRWERARQACARSAALAAATGLDHAVSCAAAVDAMVLAHQGDTAAARARAAEALALVDPLESRSVTVYARRALGAADLAEGNFEAAYDRLRTVFTAEGAPVHYHASGPALAELAAAAAHSGRRAEAAVVVERCARGLGDGASPRLRALVSRARGLLAGAEDTAEAHFRAALADPVLEHWPFELARTRLDFAEWLRRRRRIAEARAPLGEALETFRRLGARPWAERARAEARAAGLGVMDREPDALARLSPQQQEIVRLAARGLTNREIGEKLFLSPRTVGSHLYRSFPKLGITARSQLRDLVERTATAPVRRP</sequence>
<dbReference type="InterPro" id="IPR027417">
    <property type="entry name" value="P-loop_NTPase"/>
</dbReference>
<dbReference type="Gene3D" id="1.25.40.10">
    <property type="entry name" value="Tetratricopeptide repeat domain"/>
    <property type="match status" value="1"/>
</dbReference>
<evidence type="ECO:0000259" key="4">
    <source>
        <dbReference type="PROSITE" id="PS50043"/>
    </source>
</evidence>
<dbReference type="PROSITE" id="PS50043">
    <property type="entry name" value="HTH_LUXR_2"/>
    <property type="match status" value="1"/>
</dbReference>
<dbReference type="PANTHER" id="PTHR16305:SF35">
    <property type="entry name" value="TRANSCRIPTIONAL ACTIVATOR DOMAIN"/>
    <property type="match status" value="1"/>
</dbReference>
<evidence type="ECO:0000256" key="3">
    <source>
        <dbReference type="SAM" id="MobiDB-lite"/>
    </source>
</evidence>
<evidence type="ECO:0000256" key="2">
    <source>
        <dbReference type="ARBA" id="ARBA00022840"/>
    </source>
</evidence>
<name>A0ABV8TSG5_9ACTN</name>
<dbReference type="PROSITE" id="PS00622">
    <property type="entry name" value="HTH_LUXR_1"/>
    <property type="match status" value="1"/>
</dbReference>
<reference evidence="6" key="1">
    <citation type="journal article" date="2019" name="Int. J. Syst. Evol. Microbiol.">
        <title>The Global Catalogue of Microorganisms (GCM) 10K type strain sequencing project: providing services to taxonomists for standard genome sequencing and annotation.</title>
        <authorList>
            <consortium name="The Broad Institute Genomics Platform"/>
            <consortium name="The Broad Institute Genome Sequencing Center for Infectious Disease"/>
            <person name="Wu L."/>
            <person name="Ma J."/>
        </authorList>
    </citation>
    <scope>NUCLEOTIDE SEQUENCE [LARGE SCALE GENOMIC DNA]</scope>
    <source>
        <strain evidence="6">PCU 347</strain>
    </source>
</reference>
<gene>
    <name evidence="5" type="ORF">ACFPC0_38040</name>
</gene>
<dbReference type="InterPro" id="IPR036388">
    <property type="entry name" value="WH-like_DNA-bd_sf"/>
</dbReference>
<dbReference type="PRINTS" id="PR00038">
    <property type="entry name" value="HTHLUXR"/>
</dbReference>
<dbReference type="SUPFAM" id="SSF52540">
    <property type="entry name" value="P-loop containing nucleoside triphosphate hydrolases"/>
    <property type="match status" value="1"/>
</dbReference>
<evidence type="ECO:0000313" key="6">
    <source>
        <dbReference type="Proteomes" id="UP001595824"/>
    </source>
</evidence>
<keyword evidence="1" id="KW-0547">Nucleotide-binding</keyword>
<dbReference type="InterPro" id="IPR000792">
    <property type="entry name" value="Tscrpt_reg_LuxR_C"/>
</dbReference>
<feature type="region of interest" description="Disordered" evidence="3">
    <location>
        <begin position="1"/>
        <end position="24"/>
    </location>
</feature>
<proteinExistence type="predicted"/>
<evidence type="ECO:0000256" key="1">
    <source>
        <dbReference type="ARBA" id="ARBA00022741"/>
    </source>
</evidence>
<dbReference type="CDD" id="cd06170">
    <property type="entry name" value="LuxR_C_like"/>
    <property type="match status" value="1"/>
</dbReference>
<dbReference type="EMBL" id="JBHSDP010000031">
    <property type="protein sequence ID" value="MFC4333469.1"/>
    <property type="molecule type" value="Genomic_DNA"/>
</dbReference>
<organism evidence="5 6">
    <name type="scientific">Streptomyces andamanensis</name>
    <dbReference type="NCBI Taxonomy" id="1565035"/>
    <lineage>
        <taxon>Bacteria</taxon>
        <taxon>Bacillati</taxon>
        <taxon>Actinomycetota</taxon>
        <taxon>Actinomycetes</taxon>
        <taxon>Kitasatosporales</taxon>
        <taxon>Streptomycetaceae</taxon>
        <taxon>Streptomyces</taxon>
    </lineage>
</organism>
<dbReference type="PANTHER" id="PTHR16305">
    <property type="entry name" value="TESTICULAR SOLUBLE ADENYLYL CYCLASE"/>
    <property type="match status" value="1"/>
</dbReference>
<protein>
    <submittedName>
        <fullName evidence="5">AAA family ATPase</fullName>
    </submittedName>
</protein>
<accession>A0ABV8TSG5</accession>
<dbReference type="InterPro" id="IPR016032">
    <property type="entry name" value="Sig_transdc_resp-reg_C-effctor"/>
</dbReference>
<dbReference type="Proteomes" id="UP001595824">
    <property type="component" value="Unassembled WGS sequence"/>
</dbReference>
<dbReference type="Pfam" id="PF00196">
    <property type="entry name" value="GerE"/>
    <property type="match status" value="1"/>
</dbReference>
<dbReference type="Gene3D" id="3.40.50.300">
    <property type="entry name" value="P-loop containing nucleotide triphosphate hydrolases"/>
    <property type="match status" value="1"/>
</dbReference>
<dbReference type="Gene3D" id="1.10.10.10">
    <property type="entry name" value="Winged helix-like DNA-binding domain superfamily/Winged helix DNA-binding domain"/>
    <property type="match status" value="1"/>
</dbReference>
<keyword evidence="6" id="KW-1185">Reference proteome</keyword>
<dbReference type="SUPFAM" id="SSF48452">
    <property type="entry name" value="TPR-like"/>
    <property type="match status" value="1"/>
</dbReference>
<dbReference type="InterPro" id="IPR041664">
    <property type="entry name" value="AAA_16"/>
</dbReference>
<comment type="caution">
    <text evidence="5">The sequence shown here is derived from an EMBL/GenBank/DDBJ whole genome shotgun (WGS) entry which is preliminary data.</text>
</comment>
<dbReference type="Pfam" id="PF13191">
    <property type="entry name" value="AAA_16"/>
    <property type="match status" value="1"/>
</dbReference>